<organism evidence="1 2">
    <name type="scientific">Desulfolithobacter dissulfuricans</name>
    <dbReference type="NCBI Taxonomy" id="2795293"/>
    <lineage>
        <taxon>Bacteria</taxon>
        <taxon>Pseudomonadati</taxon>
        <taxon>Thermodesulfobacteriota</taxon>
        <taxon>Desulfobulbia</taxon>
        <taxon>Desulfobulbales</taxon>
        <taxon>Desulfobulbaceae</taxon>
        <taxon>Desulfolithobacter</taxon>
    </lineage>
</organism>
<name>A0A915XLR7_9BACT</name>
<keyword evidence="2" id="KW-1185">Reference proteome</keyword>
<dbReference type="KEGG" id="ddu:GF1_27070"/>
<dbReference type="SUPFAM" id="SSF52540">
    <property type="entry name" value="P-loop containing nucleoside triphosphate hydrolases"/>
    <property type="match status" value="1"/>
</dbReference>
<evidence type="ECO:0000313" key="1">
    <source>
        <dbReference type="EMBL" id="BCO10331.1"/>
    </source>
</evidence>
<dbReference type="AlphaFoldDB" id="A0A915XLR7"/>
<evidence type="ECO:0008006" key="3">
    <source>
        <dbReference type="Google" id="ProtNLM"/>
    </source>
</evidence>
<gene>
    <name evidence="1" type="ORF">GF1_27070</name>
</gene>
<dbReference type="Gene3D" id="3.40.50.300">
    <property type="entry name" value="P-loop containing nucleotide triphosphate hydrolases"/>
    <property type="match status" value="1"/>
</dbReference>
<dbReference type="RefSeq" id="WP_267927068.1">
    <property type="nucleotide sequence ID" value="NZ_AP024233.1"/>
</dbReference>
<proteinExistence type="predicted"/>
<dbReference type="InterPro" id="IPR027417">
    <property type="entry name" value="P-loop_NTPase"/>
</dbReference>
<accession>A0A915XLR7</accession>
<dbReference type="EMBL" id="AP024233">
    <property type="protein sequence ID" value="BCO10331.1"/>
    <property type="molecule type" value="Genomic_DNA"/>
</dbReference>
<reference evidence="1" key="1">
    <citation type="submission" date="2020-12" db="EMBL/GenBank/DDBJ databases">
        <title>Desulfobium dissulfuricans gen. nov., sp. nov., a novel mesophilic, sulfate-reducing bacterium isolated from a deep-sea hydrothermal vent.</title>
        <authorList>
            <person name="Hashimoto Y."/>
            <person name="Tame A."/>
            <person name="Sawayama S."/>
            <person name="Miyazaki J."/>
            <person name="Takai K."/>
            <person name="Nakagawa S."/>
        </authorList>
    </citation>
    <scope>NUCLEOTIDE SEQUENCE</scope>
    <source>
        <strain evidence="1">GF1</strain>
    </source>
</reference>
<evidence type="ECO:0000313" key="2">
    <source>
        <dbReference type="Proteomes" id="UP001063350"/>
    </source>
</evidence>
<dbReference type="Proteomes" id="UP001063350">
    <property type="component" value="Chromosome"/>
</dbReference>
<protein>
    <recommendedName>
        <fullName evidence="3">Cytoplasmic protein</fullName>
    </recommendedName>
</protein>
<sequence>MGYEPLVTQNPLRVLKLGRDNKQLGLVMARAGLGKTALLVQIALDAILRGNQVIHVAIGESIDKTRAWYDDILQGILEEHAVNRPHELIEMVKRHRMIMTFKESAFSRARLEERLNDLVLQDIFKPNCVVIDGFDFENSGREDLEDIKDLMESMSLQAWFSATCHRDDQRMSPAGVPAPCHEVDDLFDTVVLLKPEDGVIELDIIRNQGEPDTTTSALKLDPTTMMVKEG</sequence>